<protein>
    <submittedName>
        <fullName evidence="1">Uncharacterized protein</fullName>
    </submittedName>
</protein>
<evidence type="ECO:0000313" key="1">
    <source>
        <dbReference type="EMBL" id="ADO37931.1"/>
    </source>
</evidence>
<sequence length="41" mass="4747">MKRLIDGAGTIGLVYSWLLSSLQQVDVLFRSQRIREAQKRL</sequence>
<dbReference type="KEGG" id="elm:ELI_2962"/>
<organism evidence="1 2">
    <name type="scientific">Eubacterium callanderi</name>
    <dbReference type="NCBI Taxonomy" id="53442"/>
    <lineage>
        <taxon>Bacteria</taxon>
        <taxon>Bacillati</taxon>
        <taxon>Bacillota</taxon>
        <taxon>Clostridia</taxon>
        <taxon>Eubacteriales</taxon>
        <taxon>Eubacteriaceae</taxon>
        <taxon>Eubacterium</taxon>
    </lineage>
</organism>
<evidence type="ECO:0000313" key="2">
    <source>
        <dbReference type="Proteomes" id="UP000006873"/>
    </source>
</evidence>
<accession>E3GEE5</accession>
<dbReference type="HOGENOM" id="CLU_3270216_0_0_9"/>
<proteinExistence type="predicted"/>
<reference key="1">
    <citation type="submission" date="2010-09" db="EMBL/GenBank/DDBJ databases">
        <authorList>
            <person name="Roh H."/>
            <person name="Ko H.-J."/>
            <person name="Kim D."/>
            <person name="Choi D.G."/>
            <person name="Park S."/>
            <person name="Kim S."/>
            <person name="Kim K.H."/>
            <person name="Chang I.S."/>
            <person name="Choi I.-G."/>
        </authorList>
    </citation>
    <scope>NUCLEOTIDE SEQUENCE</scope>
    <source>
        <strain>KIST612</strain>
    </source>
</reference>
<dbReference type="AlphaFoldDB" id="E3GEE5"/>
<gene>
    <name evidence="1" type="ordered locus">ELI_2962</name>
</gene>
<name>E3GEE5_9FIRM</name>
<keyword evidence="2" id="KW-1185">Reference proteome</keyword>
<reference evidence="1 2" key="2">
    <citation type="journal article" date="2011" name="J. Bacteriol.">
        <title>Complete genome sequence of a carbon monoxide-utilizing acetogen, Eubacterium limosum KIST612.</title>
        <authorList>
            <person name="Roh H."/>
            <person name="Ko H.J."/>
            <person name="Kim D."/>
            <person name="Choi D.G."/>
            <person name="Park S."/>
            <person name="Kim S."/>
            <person name="Chang I.S."/>
            <person name="Choi I.G."/>
        </authorList>
    </citation>
    <scope>NUCLEOTIDE SEQUENCE [LARGE SCALE GENOMIC DNA]</scope>
    <source>
        <strain evidence="1 2">KIST612</strain>
    </source>
</reference>
<dbReference type="Proteomes" id="UP000006873">
    <property type="component" value="Chromosome"/>
</dbReference>
<dbReference type="EMBL" id="CP002273">
    <property type="protein sequence ID" value="ADO37931.1"/>
    <property type="molecule type" value="Genomic_DNA"/>
</dbReference>